<dbReference type="Gene3D" id="1.25.40.390">
    <property type="match status" value="1"/>
</dbReference>
<reference evidence="8 9" key="1">
    <citation type="submission" date="2019-07" db="EMBL/GenBank/DDBJ databases">
        <title>Genomic Encyclopedia of Archaeal and Bacterial Type Strains, Phase II (KMG-II): from individual species to whole genera.</title>
        <authorList>
            <person name="Goeker M."/>
        </authorList>
    </citation>
    <scope>NUCLEOTIDE SEQUENCE [LARGE SCALE GENOMIC DNA]</scope>
    <source>
        <strain evidence="8 9">DSM 18850</strain>
    </source>
</reference>
<name>A0A5S5D4C1_9SPHI</name>
<evidence type="ECO:0000256" key="5">
    <source>
        <dbReference type="ARBA" id="ARBA00023237"/>
    </source>
</evidence>
<dbReference type="Pfam" id="PF14322">
    <property type="entry name" value="SusD-like_3"/>
    <property type="match status" value="1"/>
</dbReference>
<evidence type="ECO:0000256" key="3">
    <source>
        <dbReference type="ARBA" id="ARBA00022729"/>
    </source>
</evidence>
<protein>
    <submittedName>
        <fullName evidence="8">RagB/SusD domain-containing protein</fullName>
    </submittedName>
</protein>
<dbReference type="SUPFAM" id="SSF48452">
    <property type="entry name" value="TPR-like"/>
    <property type="match status" value="1"/>
</dbReference>
<evidence type="ECO:0000256" key="2">
    <source>
        <dbReference type="ARBA" id="ARBA00006275"/>
    </source>
</evidence>
<dbReference type="Gene3D" id="1.25.40.900">
    <property type="match status" value="1"/>
</dbReference>
<gene>
    <name evidence="8" type="ORF">BC792_1254</name>
</gene>
<accession>A0A5S5D4C1</accession>
<keyword evidence="3" id="KW-0732">Signal</keyword>
<evidence type="ECO:0000313" key="9">
    <source>
        <dbReference type="Proteomes" id="UP000325105"/>
    </source>
</evidence>
<dbReference type="AlphaFoldDB" id="A0A5S5D4C1"/>
<dbReference type="PROSITE" id="PS51257">
    <property type="entry name" value="PROKAR_LIPOPROTEIN"/>
    <property type="match status" value="1"/>
</dbReference>
<dbReference type="InterPro" id="IPR012944">
    <property type="entry name" value="SusD_RagB_dom"/>
</dbReference>
<dbReference type="Pfam" id="PF07980">
    <property type="entry name" value="SusD_RagB"/>
    <property type="match status" value="1"/>
</dbReference>
<evidence type="ECO:0000259" key="7">
    <source>
        <dbReference type="Pfam" id="PF14322"/>
    </source>
</evidence>
<keyword evidence="4" id="KW-0472">Membrane</keyword>
<dbReference type="CDD" id="cd08977">
    <property type="entry name" value="SusD"/>
    <property type="match status" value="1"/>
</dbReference>
<dbReference type="Proteomes" id="UP000325105">
    <property type="component" value="Unassembled WGS sequence"/>
</dbReference>
<dbReference type="InterPro" id="IPR033985">
    <property type="entry name" value="SusD-like_N"/>
</dbReference>
<keyword evidence="9" id="KW-1185">Reference proteome</keyword>
<dbReference type="InterPro" id="IPR011990">
    <property type="entry name" value="TPR-like_helical_dom_sf"/>
</dbReference>
<organism evidence="8 9">
    <name type="scientific">Sphingobacterium allocomposti</name>
    <dbReference type="NCBI Taxonomy" id="415956"/>
    <lineage>
        <taxon>Bacteria</taxon>
        <taxon>Pseudomonadati</taxon>
        <taxon>Bacteroidota</taxon>
        <taxon>Sphingobacteriia</taxon>
        <taxon>Sphingobacteriales</taxon>
        <taxon>Sphingobacteriaceae</taxon>
        <taxon>Sphingobacterium</taxon>
    </lineage>
</organism>
<feature type="domain" description="SusD-like N-terminal" evidence="7">
    <location>
        <begin position="66"/>
        <end position="226"/>
    </location>
</feature>
<comment type="caution">
    <text evidence="8">The sequence shown here is derived from an EMBL/GenBank/DDBJ whole genome shotgun (WGS) entry which is preliminary data.</text>
</comment>
<comment type="subcellular location">
    <subcellularLocation>
        <location evidence="1">Cell outer membrane</location>
    </subcellularLocation>
</comment>
<dbReference type="EMBL" id="VNHX01000025">
    <property type="protein sequence ID" value="TYP90128.1"/>
    <property type="molecule type" value="Genomic_DNA"/>
</dbReference>
<dbReference type="Gene3D" id="2.20.20.130">
    <property type="match status" value="1"/>
</dbReference>
<dbReference type="GO" id="GO:0009279">
    <property type="term" value="C:cell outer membrane"/>
    <property type="evidence" value="ECO:0007669"/>
    <property type="project" value="UniProtKB-SubCell"/>
</dbReference>
<comment type="similarity">
    <text evidence="2">Belongs to the SusD family.</text>
</comment>
<evidence type="ECO:0000256" key="1">
    <source>
        <dbReference type="ARBA" id="ARBA00004442"/>
    </source>
</evidence>
<keyword evidence="5" id="KW-0998">Cell outer membrane</keyword>
<sequence>MKLRFKSILLVGIILGGLLSSCSKDFLDQPPYTSVPAEEALLTEADALSALTGSYAGLRVFDLYGRTIPLIGDLWADNVLISTRNAGRYTEIFNNNFVENNQWFTGLWQNAYRVINRANNIIHSTPTGSEANINQYKGEAYAIRALLYFELVRFFARPYTDNPAGPGVPLVLAFDIDAKPARATVEEVYTQILADLDQAYSLMTLAPSTGRFSKYAARALAAKVNLHKGTQASYQLAFDYAKDVIDNSGVDIVPASNLVSYWEATGSQSLGTETLLEIVSDQIDNAGFDELPYFFGQQGYGDGLSQKALYDLYTATDVRKELIIVGTRTRAENPAFIINKYPDLVNYGAKKILRISDVYLIASEAAYRLNQENVAKGFLSDLLAERDPAAEVTESGAALFERIILERRKELAFEGDRYHTLNRLKRDITGRVPSQATEIPYSDFRRVAPIPQAELDRNSNLEPNDGWRQ</sequence>
<dbReference type="RefSeq" id="WP_170250050.1">
    <property type="nucleotide sequence ID" value="NZ_VNHX01000025.1"/>
</dbReference>
<evidence type="ECO:0000259" key="6">
    <source>
        <dbReference type="Pfam" id="PF07980"/>
    </source>
</evidence>
<feature type="domain" description="RagB/SusD" evidence="6">
    <location>
        <begin position="352"/>
        <end position="467"/>
    </location>
</feature>
<evidence type="ECO:0000313" key="8">
    <source>
        <dbReference type="EMBL" id="TYP90128.1"/>
    </source>
</evidence>
<proteinExistence type="inferred from homology"/>
<evidence type="ECO:0000256" key="4">
    <source>
        <dbReference type="ARBA" id="ARBA00023136"/>
    </source>
</evidence>